<dbReference type="EMBL" id="LWAJ01000129">
    <property type="protein sequence ID" value="KZL49841.1"/>
    <property type="molecule type" value="Genomic_DNA"/>
</dbReference>
<dbReference type="AlphaFoldDB" id="A0A166JKZ1"/>
<comment type="caution">
    <text evidence="5">The sequence shown here is derived from an EMBL/GenBank/DDBJ whole genome shotgun (WGS) entry which is preliminary data.</text>
</comment>
<proteinExistence type="predicted"/>
<evidence type="ECO:0000259" key="4">
    <source>
        <dbReference type="Pfam" id="PF07176"/>
    </source>
</evidence>
<reference evidence="5 6" key="1">
    <citation type="submission" date="2016-04" db="EMBL/GenBank/DDBJ databases">
        <title>Draft Genome Assembly of the Bloom-forming Cyanobacterium Nodularia spumigena Strain CENA596 in Shrimp Production Ponds.</title>
        <authorList>
            <person name="Popin R.V."/>
            <person name="Rigonato J."/>
            <person name="Abreu V.A."/>
            <person name="Andreote A.P."/>
            <person name="Silveira S.B."/>
            <person name="Odebrecht C."/>
            <person name="Fiore M.F."/>
        </authorList>
    </citation>
    <scope>NUCLEOTIDE SEQUENCE [LARGE SCALE GENOMIC DNA]</scope>
    <source>
        <strain evidence="5 6">CENA596</strain>
    </source>
</reference>
<dbReference type="Pfam" id="PF03403">
    <property type="entry name" value="PAF-AH_p_II"/>
    <property type="match status" value="1"/>
</dbReference>
<feature type="domain" description="DUF1400" evidence="4">
    <location>
        <begin position="37"/>
        <end position="159"/>
    </location>
</feature>
<accession>A0A166JKZ1</accession>
<gene>
    <name evidence="5" type="ORF">A2T98_10640</name>
</gene>
<evidence type="ECO:0000313" key="6">
    <source>
        <dbReference type="Proteomes" id="UP000076555"/>
    </source>
</evidence>
<keyword evidence="2" id="KW-0442">Lipid degradation</keyword>
<dbReference type="InterPro" id="IPR029058">
    <property type="entry name" value="AB_hydrolase_fold"/>
</dbReference>
<dbReference type="Pfam" id="PF07176">
    <property type="entry name" value="DUF1400"/>
    <property type="match status" value="1"/>
</dbReference>
<dbReference type="InterPro" id="IPR010802">
    <property type="entry name" value="DUF1400"/>
</dbReference>
<dbReference type="PANTHER" id="PTHR10272">
    <property type="entry name" value="PLATELET-ACTIVATING FACTOR ACETYLHYDROLASE"/>
    <property type="match status" value="1"/>
</dbReference>
<evidence type="ECO:0000256" key="3">
    <source>
        <dbReference type="ARBA" id="ARBA00023098"/>
    </source>
</evidence>
<keyword evidence="1 5" id="KW-0378">Hydrolase</keyword>
<name>A0A166JKZ1_NODSP</name>
<dbReference type="OrthoDB" id="422423at2"/>
<evidence type="ECO:0000256" key="2">
    <source>
        <dbReference type="ARBA" id="ARBA00022963"/>
    </source>
</evidence>
<keyword evidence="3" id="KW-0443">Lipid metabolism</keyword>
<dbReference type="Proteomes" id="UP000076555">
    <property type="component" value="Unassembled WGS sequence"/>
</dbReference>
<protein>
    <submittedName>
        <fullName evidence="5">Dienelactone hydrolase</fullName>
    </submittedName>
</protein>
<dbReference type="GO" id="GO:0003847">
    <property type="term" value="F:1-alkyl-2-acetylglycerophosphocholine esterase activity"/>
    <property type="evidence" value="ECO:0007669"/>
    <property type="project" value="TreeGrafter"/>
</dbReference>
<sequence length="556" mass="60385">MHLRFGKNRPQISELRGLLSSLTLAISWAVSIPVATAAETVTIRLGGFQQSLAIADVEKFAKTGKLPEHLQVYSFVLTPQVGKLLNKKLQIDPAFADKFVDQLVRSPQGKQLVTSLGAAIPGSTIEGLQSTLYLSLRQVNGLSAIGFLRAYPQQNITVDATQALQIALDFNANKLQSQALGVLLERELLVKNNTEFQPTFDPAATGKNTVEQQTLTLQDKKRDGHRRIPVDIYWSQSHNQGPLVVISHGFGANRRFLGYLARHLASHGITVAAIEHPGSNSIAINNAANQMNLAQLLPANEFIDRPKDVSFLLNELEKLNTQSGQLQGKLNTEKVTVLGHSLGGYTALALVGGEVDLKELREFCKTSLSFGESPGDWLQCAAASLKENQPRLQDPRVKSAIALNPLVGKLFGTNGLTKVTKPVLILAATEDALTPALTHQIKPFSQLRGSKYLLTAIGATHLSITEPVYPVSAAAAIATPTAGILREKQGEQTNSLRQLIRGVTLAFIKQDTPSAQIYQPFLTPAYAQSLSTAELPLRFNSDLPTNIKPWLSFVIK</sequence>
<dbReference type="Gene3D" id="3.40.50.1820">
    <property type="entry name" value="alpha/beta hydrolase"/>
    <property type="match status" value="1"/>
</dbReference>
<evidence type="ECO:0000256" key="1">
    <source>
        <dbReference type="ARBA" id="ARBA00022801"/>
    </source>
</evidence>
<dbReference type="SUPFAM" id="SSF53474">
    <property type="entry name" value="alpha/beta-Hydrolases"/>
    <property type="match status" value="1"/>
</dbReference>
<dbReference type="PANTHER" id="PTHR10272:SF13">
    <property type="entry name" value="POLY(ETHYLENE TEREPHTHALATE) HYDROLASE"/>
    <property type="match status" value="1"/>
</dbReference>
<dbReference type="RefSeq" id="WP_063872759.1">
    <property type="nucleotide sequence ID" value="NZ_CAWMRI010000129.1"/>
</dbReference>
<organism evidence="5 6">
    <name type="scientific">Nodularia spumigena CENA596</name>
    <dbReference type="NCBI Taxonomy" id="1819295"/>
    <lineage>
        <taxon>Bacteria</taxon>
        <taxon>Bacillati</taxon>
        <taxon>Cyanobacteriota</taxon>
        <taxon>Cyanophyceae</taxon>
        <taxon>Nostocales</taxon>
        <taxon>Nodulariaceae</taxon>
        <taxon>Nodularia</taxon>
    </lineage>
</organism>
<dbReference type="GO" id="GO:0016042">
    <property type="term" value="P:lipid catabolic process"/>
    <property type="evidence" value="ECO:0007669"/>
    <property type="project" value="UniProtKB-KW"/>
</dbReference>
<evidence type="ECO:0000313" key="5">
    <source>
        <dbReference type="EMBL" id="KZL49841.1"/>
    </source>
</evidence>